<keyword evidence="1" id="KW-0175">Coiled coil</keyword>
<comment type="caution">
    <text evidence="3">The sequence shown here is derived from an EMBL/GenBank/DDBJ whole genome shotgun (WGS) entry which is preliminary data.</text>
</comment>
<evidence type="ECO:0000256" key="1">
    <source>
        <dbReference type="SAM" id="Coils"/>
    </source>
</evidence>
<feature type="region of interest" description="Disordered" evidence="2">
    <location>
        <begin position="241"/>
        <end position="278"/>
    </location>
</feature>
<dbReference type="EMBL" id="JGVR01000024">
    <property type="protein sequence ID" value="KEZ17156.1"/>
    <property type="molecule type" value="Genomic_DNA"/>
</dbReference>
<evidence type="ECO:0000313" key="3">
    <source>
        <dbReference type="EMBL" id="KEZ17156.1"/>
    </source>
</evidence>
<proteinExistence type="predicted"/>
<feature type="coiled-coil region" evidence="1">
    <location>
        <begin position="175"/>
        <end position="236"/>
    </location>
</feature>
<protein>
    <recommendedName>
        <fullName evidence="5">Bacteriophage tail tape measure N-terminal domain-containing protein</fullName>
    </recommendedName>
</protein>
<dbReference type="AlphaFoldDB" id="A0A084EGR4"/>
<dbReference type="RefSeq" id="WP_037521383.1">
    <property type="nucleotide sequence ID" value="NZ_JGVR01000024.1"/>
</dbReference>
<feature type="compositionally biased region" description="Low complexity" evidence="2">
    <location>
        <begin position="256"/>
        <end position="269"/>
    </location>
</feature>
<name>A0A084EGR4_SPHYA</name>
<sequence>MAEGTPLELIAVEVRADLAQLERGMNGAVRVVDQATGQIDRDINATERNISVAGRNIERSLGGGSGAARVFGQQIGQMGQQVVAGTNVLQALAIQLPDIAAGMGSAGGAAGRFASILGGPWGLAVTTAISLAVAFIPNILGMGDAAEESTPKIDRMTRAVLDLAAAQGKVENQKYAEAQLKLLQQEAALRKLDEDIASSQGTRAALQRRIALQARRDTLQAQVEETRAVVAGTEKRLEAQRKLDAAGTSSGGSTSGGAARSGRVRSPSGQPEADRLAKEKEQLDKRYTSTLQQFELEQRLADIRAKGTLEAQAEADRMEVIAKIQQQFPELVNSTLEADKERLAVLERIATATIDAAYGRRADKEASDAALKAAREDEETRRRVADDMARKQEMDIRNLASIYEDAFLGGNRSIFDNFKEIGIRAISELLAKWTLGQAGSEGASGGGINGFLMSAAQVARSFFQASGGGETGTGVGFASGGTATLGGRGGTDRNTLSLNGRPIANVTRGETLSVGSKALRGGGGGATVNQYLSIDARNSVTPEGFARDILTLSGQQAQQAAGAMGKAVTKVVPARLAQYSRDGT</sequence>
<dbReference type="Proteomes" id="UP000028534">
    <property type="component" value="Unassembled WGS sequence"/>
</dbReference>
<reference evidence="3 4" key="1">
    <citation type="submission" date="2014-03" db="EMBL/GenBank/DDBJ databases">
        <title>Genome sequence of Sphingobium yanoikuyae B1.</title>
        <authorList>
            <person name="Gan H.M."/>
            <person name="Gan H.Y."/>
            <person name="Savka M.A."/>
        </authorList>
    </citation>
    <scope>NUCLEOTIDE SEQUENCE [LARGE SCALE GENOMIC DNA]</scope>
    <source>
        <strain evidence="3 4">B1</strain>
    </source>
</reference>
<gene>
    <name evidence="3" type="ORF">CP98_03654</name>
</gene>
<evidence type="ECO:0008006" key="5">
    <source>
        <dbReference type="Google" id="ProtNLM"/>
    </source>
</evidence>
<accession>A0A084EGR4</accession>
<evidence type="ECO:0000256" key="2">
    <source>
        <dbReference type="SAM" id="MobiDB-lite"/>
    </source>
</evidence>
<organism evidence="3 4">
    <name type="scientific">Sphingobium yanoikuyae</name>
    <name type="common">Sphingomonas yanoikuyae</name>
    <dbReference type="NCBI Taxonomy" id="13690"/>
    <lineage>
        <taxon>Bacteria</taxon>
        <taxon>Pseudomonadati</taxon>
        <taxon>Pseudomonadota</taxon>
        <taxon>Alphaproteobacteria</taxon>
        <taxon>Sphingomonadales</taxon>
        <taxon>Sphingomonadaceae</taxon>
        <taxon>Sphingobium</taxon>
    </lineage>
</organism>
<dbReference type="PATRIC" id="fig|13690.10.peg.3742"/>
<evidence type="ECO:0000313" key="4">
    <source>
        <dbReference type="Proteomes" id="UP000028534"/>
    </source>
</evidence>